<dbReference type="SUPFAM" id="SSF56300">
    <property type="entry name" value="Metallo-dependent phosphatases"/>
    <property type="match status" value="1"/>
</dbReference>
<organism evidence="6">
    <name type="scientific">Singulisphaera sp. Ch08</name>
    <dbReference type="NCBI Taxonomy" id="3120278"/>
    <lineage>
        <taxon>Bacteria</taxon>
        <taxon>Pseudomonadati</taxon>
        <taxon>Planctomycetota</taxon>
        <taxon>Planctomycetia</taxon>
        <taxon>Isosphaerales</taxon>
        <taxon>Isosphaeraceae</taxon>
        <taxon>Singulisphaera</taxon>
    </lineage>
</organism>
<dbReference type="AlphaFoldDB" id="A0AAU7CD32"/>
<dbReference type="GO" id="GO:0009245">
    <property type="term" value="P:lipid A biosynthetic process"/>
    <property type="evidence" value="ECO:0007669"/>
    <property type="project" value="TreeGrafter"/>
</dbReference>
<reference evidence="6" key="1">
    <citation type="submission" date="2024-05" db="EMBL/GenBank/DDBJ databases">
        <title>Planctomycetes of the genus Singulisphaera possess chitinolytic capabilities.</title>
        <authorList>
            <person name="Ivanova A."/>
        </authorList>
    </citation>
    <scope>NUCLEOTIDE SEQUENCE</scope>
    <source>
        <strain evidence="6">Ch08T</strain>
    </source>
</reference>
<dbReference type="PANTHER" id="PTHR31302">
    <property type="entry name" value="TRANSMEMBRANE PROTEIN WITH METALLOPHOSPHOESTERASE DOMAIN-RELATED"/>
    <property type="match status" value="1"/>
</dbReference>
<keyword evidence="2" id="KW-0378">Hydrolase</keyword>
<evidence type="ECO:0000256" key="1">
    <source>
        <dbReference type="ARBA" id="ARBA00022723"/>
    </source>
</evidence>
<evidence type="ECO:0000313" key="6">
    <source>
        <dbReference type="EMBL" id="XBH03045.1"/>
    </source>
</evidence>
<dbReference type="EMBL" id="CP155447">
    <property type="protein sequence ID" value="XBH03045.1"/>
    <property type="molecule type" value="Genomic_DNA"/>
</dbReference>
<gene>
    <name evidence="6" type="ORF">V5E97_32775</name>
</gene>
<dbReference type="Pfam" id="PF00149">
    <property type="entry name" value="Metallophos"/>
    <property type="match status" value="1"/>
</dbReference>
<dbReference type="Gene3D" id="3.60.21.10">
    <property type="match status" value="1"/>
</dbReference>
<keyword evidence="4" id="KW-0812">Transmembrane</keyword>
<keyword evidence="4" id="KW-0472">Membrane</keyword>
<evidence type="ECO:0000259" key="5">
    <source>
        <dbReference type="Pfam" id="PF00149"/>
    </source>
</evidence>
<sequence length="401" mass="44725">MILNWSLATLVAIGHAGVFVYLTNLLHGMGIMPPLRERVGKCYLAIVLLISGAMTWEFLQGKETPWSWPIRVYSLLCLVVALIGIPVCSLLLRRRRIPDGIAEQTSDIDLAHRLGKENLIGSGRHSWLLKIKGNDSFRLRKREWTITLPTLPAVWDGLSIVQVSDLHFAPCFQQRFFEHIAAEAAEWPADLFVFTGDLIDSDLALDWIVPVMSRLRGRLGTFSILGNHDFDHHPAEVQKRLEQAGFTDLEGLWTQLEIQGLTLALGGTSTPWGPELNLNAAPDADFRLFLSHSPDQFARAVESGIDLMLSGHNHGGQIRLPGVGPVFMPSRYSRRFDRGYFRSGRTLLHVSQGVAGKHPIRFGCIPEISRLVLRVGRENSLASSNPQQSHLPENVTPTIFT</sequence>
<dbReference type="InterPro" id="IPR004843">
    <property type="entry name" value="Calcineurin-like_PHP"/>
</dbReference>
<proteinExistence type="predicted"/>
<evidence type="ECO:0000256" key="4">
    <source>
        <dbReference type="SAM" id="Phobius"/>
    </source>
</evidence>
<dbReference type="InterPro" id="IPR029052">
    <property type="entry name" value="Metallo-depent_PP-like"/>
</dbReference>
<feature type="transmembrane region" description="Helical" evidence="4">
    <location>
        <begin position="70"/>
        <end position="92"/>
    </location>
</feature>
<keyword evidence="4" id="KW-1133">Transmembrane helix</keyword>
<evidence type="ECO:0000256" key="3">
    <source>
        <dbReference type="SAM" id="MobiDB-lite"/>
    </source>
</evidence>
<keyword evidence="1" id="KW-0479">Metal-binding</keyword>
<dbReference type="GO" id="GO:0008758">
    <property type="term" value="F:UDP-2,3-diacylglucosamine hydrolase activity"/>
    <property type="evidence" value="ECO:0007669"/>
    <property type="project" value="TreeGrafter"/>
</dbReference>
<feature type="transmembrane region" description="Helical" evidence="4">
    <location>
        <begin position="39"/>
        <end position="58"/>
    </location>
</feature>
<protein>
    <submittedName>
        <fullName evidence="6">Metallophosphoesterase</fullName>
    </submittedName>
</protein>
<dbReference type="RefSeq" id="WP_406695785.1">
    <property type="nucleotide sequence ID" value="NZ_CP155447.1"/>
</dbReference>
<dbReference type="CDD" id="cd07385">
    <property type="entry name" value="MPP_YkuE_C"/>
    <property type="match status" value="1"/>
</dbReference>
<dbReference type="InterPro" id="IPR051158">
    <property type="entry name" value="Metallophosphoesterase_sf"/>
</dbReference>
<dbReference type="PANTHER" id="PTHR31302:SF31">
    <property type="entry name" value="PHOSPHODIESTERASE YAEI"/>
    <property type="match status" value="1"/>
</dbReference>
<name>A0AAU7CD32_9BACT</name>
<feature type="domain" description="Calcineurin-like phosphoesterase" evidence="5">
    <location>
        <begin position="159"/>
        <end position="315"/>
    </location>
</feature>
<feature type="region of interest" description="Disordered" evidence="3">
    <location>
        <begin position="382"/>
        <end position="401"/>
    </location>
</feature>
<feature type="transmembrane region" description="Helical" evidence="4">
    <location>
        <begin position="6"/>
        <end position="27"/>
    </location>
</feature>
<dbReference type="GO" id="GO:0016020">
    <property type="term" value="C:membrane"/>
    <property type="evidence" value="ECO:0007669"/>
    <property type="project" value="GOC"/>
</dbReference>
<evidence type="ECO:0000256" key="2">
    <source>
        <dbReference type="ARBA" id="ARBA00022801"/>
    </source>
</evidence>
<accession>A0AAU7CD32</accession>
<dbReference type="GO" id="GO:0046872">
    <property type="term" value="F:metal ion binding"/>
    <property type="evidence" value="ECO:0007669"/>
    <property type="project" value="UniProtKB-KW"/>
</dbReference>